<proteinExistence type="predicted"/>
<evidence type="ECO:0000256" key="2">
    <source>
        <dbReference type="SAM" id="SignalP"/>
    </source>
</evidence>
<feature type="region of interest" description="Disordered" evidence="1">
    <location>
        <begin position="108"/>
        <end position="208"/>
    </location>
</feature>
<evidence type="ECO:0000256" key="1">
    <source>
        <dbReference type="SAM" id="MobiDB-lite"/>
    </source>
</evidence>
<feature type="compositionally biased region" description="Low complexity" evidence="1">
    <location>
        <begin position="117"/>
        <end position="146"/>
    </location>
</feature>
<name>A0AAV7PK96_PLEWA</name>
<feature type="chain" id="PRO_5043417561" evidence="2">
    <location>
        <begin position="17"/>
        <end position="208"/>
    </location>
</feature>
<evidence type="ECO:0000313" key="3">
    <source>
        <dbReference type="EMBL" id="KAJ1126993.1"/>
    </source>
</evidence>
<comment type="caution">
    <text evidence="3">The sequence shown here is derived from an EMBL/GenBank/DDBJ whole genome shotgun (WGS) entry which is preliminary data.</text>
</comment>
<sequence>MWVIIAVAEFRGGVLAVFCTAPRGGECDWSTKTGSIPLYPWGASAAGFPDPDADRSGIYPQRHPGDKWIYKSLLNVTRERTEERGAAEETGEIAVKQRTAATSAAALATQRERAAAPEKTVAAKEAATAPDAGTTATPGGEAQEGAPGEGGQTGRVQPCSADAETRKWCPTMVVSSPLQPTKDQEAENPGILPRSGESVASADTKITV</sequence>
<reference evidence="3" key="1">
    <citation type="journal article" date="2022" name="bioRxiv">
        <title>Sequencing and chromosome-scale assembly of the giantPleurodeles waltlgenome.</title>
        <authorList>
            <person name="Brown T."/>
            <person name="Elewa A."/>
            <person name="Iarovenko S."/>
            <person name="Subramanian E."/>
            <person name="Araus A.J."/>
            <person name="Petzold A."/>
            <person name="Susuki M."/>
            <person name="Suzuki K.-i.T."/>
            <person name="Hayashi T."/>
            <person name="Toyoda A."/>
            <person name="Oliveira C."/>
            <person name="Osipova E."/>
            <person name="Leigh N.D."/>
            <person name="Simon A."/>
            <person name="Yun M.H."/>
        </authorList>
    </citation>
    <scope>NUCLEOTIDE SEQUENCE</scope>
    <source>
        <strain evidence="3">20211129_DDA</strain>
        <tissue evidence="3">Liver</tissue>
    </source>
</reference>
<keyword evidence="2" id="KW-0732">Signal</keyword>
<evidence type="ECO:0000313" key="4">
    <source>
        <dbReference type="Proteomes" id="UP001066276"/>
    </source>
</evidence>
<feature type="signal peptide" evidence="2">
    <location>
        <begin position="1"/>
        <end position="16"/>
    </location>
</feature>
<protein>
    <submittedName>
        <fullName evidence="3">Uncharacterized protein</fullName>
    </submittedName>
</protein>
<dbReference type="AlphaFoldDB" id="A0AAV7PK96"/>
<keyword evidence="4" id="KW-1185">Reference proteome</keyword>
<accession>A0AAV7PK96</accession>
<dbReference type="EMBL" id="JANPWB010000011">
    <property type="protein sequence ID" value="KAJ1126993.1"/>
    <property type="molecule type" value="Genomic_DNA"/>
</dbReference>
<gene>
    <name evidence="3" type="ORF">NDU88_005399</name>
</gene>
<dbReference type="Proteomes" id="UP001066276">
    <property type="component" value="Chromosome 7"/>
</dbReference>
<organism evidence="3 4">
    <name type="scientific">Pleurodeles waltl</name>
    <name type="common">Iberian ribbed newt</name>
    <dbReference type="NCBI Taxonomy" id="8319"/>
    <lineage>
        <taxon>Eukaryota</taxon>
        <taxon>Metazoa</taxon>
        <taxon>Chordata</taxon>
        <taxon>Craniata</taxon>
        <taxon>Vertebrata</taxon>
        <taxon>Euteleostomi</taxon>
        <taxon>Amphibia</taxon>
        <taxon>Batrachia</taxon>
        <taxon>Caudata</taxon>
        <taxon>Salamandroidea</taxon>
        <taxon>Salamandridae</taxon>
        <taxon>Pleurodelinae</taxon>
        <taxon>Pleurodeles</taxon>
    </lineage>
</organism>